<dbReference type="Pfam" id="PF25275">
    <property type="entry name" value="Golvesin_C"/>
    <property type="match status" value="1"/>
</dbReference>
<accession>A0ABQ3M1J0</accession>
<dbReference type="InterPro" id="IPR033803">
    <property type="entry name" value="CBD-like_Golvesin-Xly"/>
</dbReference>
<dbReference type="InterPro" id="IPR037460">
    <property type="entry name" value="SEST-like"/>
</dbReference>
<evidence type="ECO:0000256" key="1">
    <source>
        <dbReference type="SAM" id="MobiDB-lite"/>
    </source>
</evidence>
<evidence type="ECO:0000259" key="4">
    <source>
        <dbReference type="Pfam" id="PF25275"/>
    </source>
</evidence>
<feature type="region of interest" description="Disordered" evidence="1">
    <location>
        <begin position="368"/>
        <end position="404"/>
    </location>
</feature>
<gene>
    <name evidence="5" type="ORF">GCM10017774_11110</name>
</gene>
<reference evidence="6" key="1">
    <citation type="journal article" date="2019" name="Int. J. Syst. Evol. Microbiol.">
        <title>The Global Catalogue of Microorganisms (GCM) 10K type strain sequencing project: providing services to taxonomists for standard genome sequencing and annotation.</title>
        <authorList>
            <consortium name="The Broad Institute Genomics Platform"/>
            <consortium name="The Broad Institute Genome Sequencing Center for Infectious Disease"/>
            <person name="Wu L."/>
            <person name="Ma J."/>
        </authorList>
    </citation>
    <scope>NUCLEOTIDE SEQUENCE [LARGE SCALE GENOMIC DNA]</scope>
    <source>
        <strain evidence="6">CGMCC 4.7367</strain>
    </source>
</reference>
<dbReference type="InterPro" id="IPR023346">
    <property type="entry name" value="Lysozyme-like_dom_sf"/>
</dbReference>
<dbReference type="EMBL" id="BNAR01000001">
    <property type="protein sequence ID" value="GHH31474.1"/>
    <property type="molecule type" value="Genomic_DNA"/>
</dbReference>
<evidence type="ECO:0000313" key="6">
    <source>
        <dbReference type="Proteomes" id="UP000605568"/>
    </source>
</evidence>
<dbReference type="SUPFAM" id="SSF53955">
    <property type="entry name" value="Lysozyme-like"/>
    <property type="match status" value="1"/>
</dbReference>
<dbReference type="Proteomes" id="UP000605568">
    <property type="component" value="Unassembled WGS sequence"/>
</dbReference>
<dbReference type="RefSeq" id="WP_191296295.1">
    <property type="nucleotide sequence ID" value="NZ_BNAR01000001.1"/>
</dbReference>
<organism evidence="5 6">
    <name type="scientific">Lentzea cavernae</name>
    <dbReference type="NCBI Taxonomy" id="2020703"/>
    <lineage>
        <taxon>Bacteria</taxon>
        <taxon>Bacillati</taxon>
        <taxon>Actinomycetota</taxon>
        <taxon>Actinomycetes</taxon>
        <taxon>Pseudonocardiales</taxon>
        <taxon>Pseudonocardiaceae</taxon>
        <taxon>Lentzea</taxon>
    </lineage>
</organism>
<evidence type="ECO:0008006" key="7">
    <source>
        <dbReference type="Google" id="ProtNLM"/>
    </source>
</evidence>
<protein>
    <recommendedName>
        <fullName evidence="7">GDSL-like Lipase/Acylhydrolase family protein</fullName>
    </recommendedName>
</protein>
<keyword evidence="6" id="KW-1185">Reference proteome</keyword>
<keyword evidence="2" id="KW-0732">Signal</keyword>
<dbReference type="InterPro" id="IPR036514">
    <property type="entry name" value="SGNH_hydro_sf"/>
</dbReference>
<dbReference type="Gene3D" id="3.40.50.1110">
    <property type="entry name" value="SGNH hydrolase"/>
    <property type="match status" value="1"/>
</dbReference>
<dbReference type="InterPro" id="IPR011089">
    <property type="entry name" value="GmrSD_C"/>
</dbReference>
<dbReference type="SUPFAM" id="SSF52266">
    <property type="entry name" value="SGNH hydrolase"/>
    <property type="match status" value="1"/>
</dbReference>
<evidence type="ECO:0000256" key="2">
    <source>
        <dbReference type="SAM" id="SignalP"/>
    </source>
</evidence>
<feature type="domain" description="GmrSD restriction endonucleases C-terminal" evidence="3">
    <location>
        <begin position="1394"/>
        <end position="1486"/>
    </location>
</feature>
<proteinExistence type="predicted"/>
<feature type="signal peptide" evidence="2">
    <location>
        <begin position="1"/>
        <end position="27"/>
    </location>
</feature>
<comment type="caution">
    <text evidence="5">The sequence shown here is derived from an EMBL/GenBank/DDBJ whole genome shotgun (WGS) entry which is preliminary data.</text>
</comment>
<dbReference type="CDD" id="cd01823">
    <property type="entry name" value="SEST_like"/>
    <property type="match status" value="1"/>
</dbReference>
<dbReference type="Pfam" id="PF07510">
    <property type="entry name" value="GmrSD_C"/>
    <property type="match status" value="1"/>
</dbReference>
<evidence type="ECO:0000313" key="5">
    <source>
        <dbReference type="EMBL" id="GHH31474.1"/>
    </source>
</evidence>
<feature type="region of interest" description="Disordered" evidence="1">
    <location>
        <begin position="27"/>
        <end position="57"/>
    </location>
</feature>
<evidence type="ECO:0000259" key="3">
    <source>
        <dbReference type="Pfam" id="PF07510"/>
    </source>
</evidence>
<name>A0ABQ3M1J0_9PSEU</name>
<dbReference type="PANTHER" id="PTHR37981">
    <property type="entry name" value="LIPASE 2"/>
    <property type="match status" value="1"/>
</dbReference>
<sequence length="1492" mass="159756">MLNKRTTAFALCVAMVGSLLSAFQASAAAPPQPPPAPELATDQSTVDPKRRDAVLSPGWSTSQDLAWTTSGDSTGLHLLVAEAATGYTWRTAATLGESWIETDQWIGNACVTGSGKRAVVVYAPRHFTNRAHLFDRGAFAAVVDLTNGHVTKLGTTVSLAYYNPGCGTGETAVLAQSGVVDFGATRLNTVDTTTGAVVRAQEFKGEVTSAIPLGDGIAAAWGSRVVAIDAGGGTRDLAPTGGVPFRLRADAEGGVVFMDRDGDDGRVRRVAGGRVAELARGDWAALRVTGGVGGKVFVTGKPREVGALPASVRRIDVEAGAEVSTLGGIAFGHRVPRPGDRANPEEGMRLAARVPATGEDVEFRVHPASRQSADVARGLADSPAVTTKGQAAADPSTDPVDHDRRCSIQRNDVNLQVYQPHWSQVEWAAELAVQNRLTTTRPANWKNSGMTSSWSPQVMFKPYDLVGGGRVPAQIMLGVLAQESNLWQASSLVTEGVTGNPLIGSYYGAEDGWTINWATADCGYGVAQVTDGMRKAGTPGAGTTLPADQQLAVAVDYATNIAAGVRILQDKWNQTRSMGINLNGGDPSKIENWFAALWAYNSGINPQASTGNTTGCTPGPSCTDAAGNWGLGWSNNPARTDYPPDRAPFLDHDSYEDAKNPQWWPYPEKVIGWAAFPIVKYTGGDGYEAGYKQAWWTTAELRTGAKPPLSTFCVLSATTGNRCNPNNLQTSAEPCTSADFHCWWHSAAQWKNCTGSSTPCGNAADVIAAPGTPEPPDADVPGAYTDESRPRRSPNCTTAGLPANALIVDDAPTAPLLRAGCQRPWTNSGSFALNFPAHTDGLYHSKVDFHQLGAGFGGHFWFTRTRTSSSISRNQFVSGTWTLGRTLNQWARVMVHVPDHQAHSQQAKYTINLGNGQARTRVILQKTRSNKWVSLGAFQFGGTPSVALSSITRDGDGSQALAFDAIAFQPLSAKPAEQMVVMGDSYTSGEGASTNALTDYYQETDDAGYTGPAYRNACHRSVHSWSRQVKLPGRTQSIGQQADSWDQSLDYHSTACSGARTDNVLPSATANAWGRAGTGSYRELSQLDRGFVDADTTTVAVGIGGNDAHFTDVLRKCSIESPHPLDDCQHMQMAGEDWVGGSAPVAITLGAAVQQVIKERVKPSVDTLLREIRVAAPNARIVVMGYPRLFPPGGPRDVGCAVFPGLSSFDMTFMNNMADLLNDALHELVTLMVHGDRRILFSDPRDEFELENACTHNPDHQTIHQVVVDKTLGEDPNATVSAQSFHPKISGARNYADAFEHTQLVNTVGAKMPVPASKEVALAVLDDLRTYPAGSSTGYSRARFPHWRMVADTCDARQVSLRRDATTVTPAGSCPVTSGSWTSVYDGLVLTDPTGVTIDHVVPLANAWRAGANTWTDERRTVFANDIEHSQLLAVSATSNSSKGERPPDVWLPRTAYLCEYARAWTYTKSIYHLNVTDAEYQTLAQILNTWC</sequence>
<dbReference type="PANTHER" id="PTHR37981:SF1">
    <property type="entry name" value="SGNH HYDROLASE-TYPE ESTERASE DOMAIN-CONTAINING PROTEIN"/>
    <property type="match status" value="1"/>
</dbReference>
<feature type="chain" id="PRO_5046967916" description="GDSL-like Lipase/Acylhydrolase family protein" evidence="2">
    <location>
        <begin position="28"/>
        <end position="1492"/>
    </location>
</feature>
<feature type="domain" description="Golvesin/Xly CBD-like" evidence="4">
    <location>
        <begin position="880"/>
        <end position="968"/>
    </location>
</feature>